<sequence>MDEGIVELRCSSGINPVPWLPTRISVVSSDHSDRYIDITGEEVQKKRKRKHSATRKDATVESNIEETSIPDVNVNASNADTNISTSEPIITSLPEKIGATPYEGQESPPTDEDETIGFAELEFNHEEDIDDNMIMSGKQYMILNSKLKAID</sequence>
<name>A0AA35ZX39_LACSI</name>
<organism evidence="2 3">
    <name type="scientific">Lactuca saligna</name>
    <name type="common">Willowleaf lettuce</name>
    <dbReference type="NCBI Taxonomy" id="75948"/>
    <lineage>
        <taxon>Eukaryota</taxon>
        <taxon>Viridiplantae</taxon>
        <taxon>Streptophyta</taxon>
        <taxon>Embryophyta</taxon>
        <taxon>Tracheophyta</taxon>
        <taxon>Spermatophyta</taxon>
        <taxon>Magnoliopsida</taxon>
        <taxon>eudicotyledons</taxon>
        <taxon>Gunneridae</taxon>
        <taxon>Pentapetalae</taxon>
        <taxon>asterids</taxon>
        <taxon>campanulids</taxon>
        <taxon>Asterales</taxon>
        <taxon>Asteraceae</taxon>
        <taxon>Cichorioideae</taxon>
        <taxon>Cichorieae</taxon>
        <taxon>Lactucinae</taxon>
        <taxon>Lactuca</taxon>
    </lineage>
</organism>
<evidence type="ECO:0000313" key="3">
    <source>
        <dbReference type="Proteomes" id="UP001177003"/>
    </source>
</evidence>
<dbReference type="EMBL" id="OX465084">
    <property type="protein sequence ID" value="CAI9299884.1"/>
    <property type="molecule type" value="Genomic_DNA"/>
</dbReference>
<dbReference type="Proteomes" id="UP001177003">
    <property type="component" value="Chromosome 8"/>
</dbReference>
<feature type="region of interest" description="Disordered" evidence="1">
    <location>
        <begin position="43"/>
        <end position="93"/>
    </location>
</feature>
<keyword evidence="3" id="KW-1185">Reference proteome</keyword>
<proteinExistence type="predicted"/>
<reference evidence="2" key="1">
    <citation type="submission" date="2023-04" db="EMBL/GenBank/DDBJ databases">
        <authorList>
            <person name="Vijverberg K."/>
            <person name="Xiong W."/>
            <person name="Schranz E."/>
        </authorList>
    </citation>
    <scope>NUCLEOTIDE SEQUENCE</scope>
</reference>
<protein>
    <submittedName>
        <fullName evidence="2">Uncharacterized protein</fullName>
    </submittedName>
</protein>
<accession>A0AA35ZX39</accession>
<feature type="compositionally biased region" description="Polar residues" evidence="1">
    <location>
        <begin position="74"/>
        <end position="89"/>
    </location>
</feature>
<gene>
    <name evidence="2" type="ORF">LSALG_LOCUS38567</name>
</gene>
<evidence type="ECO:0000256" key="1">
    <source>
        <dbReference type="SAM" id="MobiDB-lite"/>
    </source>
</evidence>
<dbReference type="AlphaFoldDB" id="A0AA35ZX39"/>
<evidence type="ECO:0000313" key="2">
    <source>
        <dbReference type="EMBL" id="CAI9299884.1"/>
    </source>
</evidence>